<dbReference type="GO" id="GO:0016020">
    <property type="term" value="C:membrane"/>
    <property type="evidence" value="ECO:0007669"/>
    <property type="project" value="UniProtKB-SubCell"/>
</dbReference>
<dbReference type="OrthoDB" id="3790625at2"/>
<evidence type="ECO:0000256" key="2">
    <source>
        <dbReference type="ARBA" id="ARBA00022692"/>
    </source>
</evidence>
<evidence type="ECO:0000313" key="7">
    <source>
        <dbReference type="Proteomes" id="UP000011863"/>
    </source>
</evidence>
<evidence type="ECO:0000313" key="6">
    <source>
        <dbReference type="EMBL" id="BAN00849.1"/>
    </source>
</evidence>
<gene>
    <name evidence="6" type="ORF">YM304_05350</name>
</gene>
<keyword evidence="4 5" id="KW-0472">Membrane</keyword>
<dbReference type="EMBL" id="AP012057">
    <property type="protein sequence ID" value="BAN00849.1"/>
    <property type="molecule type" value="Genomic_DNA"/>
</dbReference>
<dbReference type="InterPro" id="IPR032808">
    <property type="entry name" value="DoxX"/>
</dbReference>
<name>A0A6C7E6G6_ILUCY</name>
<dbReference type="KEGG" id="aym:YM304_05350"/>
<sequence length="125" mass="12558">MNIALWIIAAILALAFIAAGGMKLAKSRSDLAGSGMEWVDGFSEGQIKAVGAVELAGGLGVVLPALVDIAPVLVPIAAAGLALTMVGAAFFHIRRNDPPASLAPSIVLGILAVVLAVGRFGPEAF</sequence>
<evidence type="ECO:0000256" key="4">
    <source>
        <dbReference type="ARBA" id="ARBA00023136"/>
    </source>
</evidence>
<dbReference type="Pfam" id="PF13564">
    <property type="entry name" value="DoxX_2"/>
    <property type="match status" value="1"/>
</dbReference>
<accession>A0A6C7E6G6</accession>
<evidence type="ECO:0000256" key="1">
    <source>
        <dbReference type="ARBA" id="ARBA00004141"/>
    </source>
</evidence>
<dbReference type="Proteomes" id="UP000011863">
    <property type="component" value="Chromosome"/>
</dbReference>
<proteinExistence type="predicted"/>
<feature type="transmembrane region" description="Helical" evidence="5">
    <location>
        <begin position="102"/>
        <end position="121"/>
    </location>
</feature>
<keyword evidence="2 5" id="KW-0812">Transmembrane</keyword>
<evidence type="ECO:0000256" key="3">
    <source>
        <dbReference type="ARBA" id="ARBA00022989"/>
    </source>
</evidence>
<evidence type="ECO:0000256" key="5">
    <source>
        <dbReference type="SAM" id="Phobius"/>
    </source>
</evidence>
<evidence type="ECO:0008006" key="8">
    <source>
        <dbReference type="Google" id="ProtNLM"/>
    </source>
</evidence>
<protein>
    <recommendedName>
        <fullName evidence="8">DoxX family protein</fullName>
    </recommendedName>
</protein>
<organism evidence="6 7">
    <name type="scientific">Ilumatobacter coccineus (strain NBRC 103263 / KCTC 29153 / YM16-304)</name>
    <dbReference type="NCBI Taxonomy" id="1313172"/>
    <lineage>
        <taxon>Bacteria</taxon>
        <taxon>Bacillati</taxon>
        <taxon>Actinomycetota</taxon>
        <taxon>Acidimicrobiia</taxon>
        <taxon>Acidimicrobiales</taxon>
        <taxon>Ilumatobacteraceae</taxon>
        <taxon>Ilumatobacter</taxon>
    </lineage>
</organism>
<keyword evidence="7" id="KW-1185">Reference proteome</keyword>
<keyword evidence="3 5" id="KW-1133">Transmembrane helix</keyword>
<reference evidence="6 7" key="1">
    <citation type="journal article" date="2013" name="Int. J. Syst. Evol. Microbiol.">
        <title>Ilumatobacter nonamiense sp. nov. and Ilumatobacter coccineum sp. nov., isolated from seashore sand.</title>
        <authorList>
            <person name="Matsumoto A."/>
            <person name="Kasai H."/>
            <person name="Matsuo Y."/>
            <person name="Shizuri Y."/>
            <person name="Ichikawa N."/>
            <person name="Fujita N."/>
            <person name="Omura S."/>
            <person name="Takahashi Y."/>
        </authorList>
    </citation>
    <scope>NUCLEOTIDE SEQUENCE [LARGE SCALE GENOMIC DNA]</scope>
    <source>
        <strain evidence="7">NBRC 103263 / KCTC 29153 / YM16-304</strain>
    </source>
</reference>
<comment type="subcellular location">
    <subcellularLocation>
        <location evidence="1">Membrane</location>
        <topology evidence="1">Multi-pass membrane protein</topology>
    </subcellularLocation>
</comment>
<dbReference type="AlphaFoldDB" id="A0A6C7E6G6"/>
<dbReference type="RefSeq" id="WP_015440097.1">
    <property type="nucleotide sequence ID" value="NC_020520.1"/>
</dbReference>
<feature type="transmembrane region" description="Helical" evidence="5">
    <location>
        <begin position="69"/>
        <end position="90"/>
    </location>
</feature>